<name>A0AAD5UQZ4_9APHY</name>
<accession>A0AAD5UQZ4</accession>
<comment type="caution">
    <text evidence="1">The sequence shown here is derived from an EMBL/GenBank/DDBJ whole genome shotgun (WGS) entry which is preliminary data.</text>
</comment>
<dbReference type="EMBL" id="JANAWD010001225">
    <property type="protein sequence ID" value="KAJ3473874.1"/>
    <property type="molecule type" value="Genomic_DNA"/>
</dbReference>
<proteinExistence type="predicted"/>
<dbReference type="AlphaFoldDB" id="A0AAD5UQZ4"/>
<dbReference type="Gene3D" id="2.60.120.260">
    <property type="entry name" value="Galactose-binding domain-like"/>
    <property type="match status" value="1"/>
</dbReference>
<sequence length="149" mass="15992">MGSTFNVTLDDSSPMFSYLPYGDGPVDEGWRAWYSQIGFNNDCGKESVGDSLHITSSAGASVQLTFSGTAVYLFGTANSSYEVSLDTRTTSFPPPLDNLLFSAVGLLPGTHYVNLTANPQTGQQLAFDRAIISDQTPQGCDHVRLAAKR</sequence>
<evidence type="ECO:0000313" key="1">
    <source>
        <dbReference type="EMBL" id="KAJ3473874.1"/>
    </source>
</evidence>
<organism evidence="1 2">
    <name type="scientific">Meripilus lineatus</name>
    <dbReference type="NCBI Taxonomy" id="2056292"/>
    <lineage>
        <taxon>Eukaryota</taxon>
        <taxon>Fungi</taxon>
        <taxon>Dikarya</taxon>
        <taxon>Basidiomycota</taxon>
        <taxon>Agaricomycotina</taxon>
        <taxon>Agaricomycetes</taxon>
        <taxon>Polyporales</taxon>
        <taxon>Meripilaceae</taxon>
        <taxon>Meripilus</taxon>
    </lineage>
</organism>
<reference evidence="1" key="1">
    <citation type="submission" date="2022-07" db="EMBL/GenBank/DDBJ databases">
        <title>Genome Sequence of Physisporinus lineatus.</title>
        <authorList>
            <person name="Buettner E."/>
        </authorList>
    </citation>
    <scope>NUCLEOTIDE SEQUENCE</scope>
    <source>
        <strain evidence="1">VT162</strain>
    </source>
</reference>
<protein>
    <submittedName>
        <fullName evidence="1">Uncharacterized protein</fullName>
    </submittedName>
</protein>
<keyword evidence="2" id="KW-1185">Reference proteome</keyword>
<gene>
    <name evidence="1" type="ORF">NLI96_g12779</name>
</gene>
<dbReference type="Proteomes" id="UP001212997">
    <property type="component" value="Unassembled WGS sequence"/>
</dbReference>
<evidence type="ECO:0000313" key="2">
    <source>
        <dbReference type="Proteomes" id="UP001212997"/>
    </source>
</evidence>